<name>A0A076LV86_9GAMM</name>
<proteinExistence type="predicted"/>
<organism evidence="1 2">
    <name type="scientific">Edwardsiella anguillarum ET080813</name>
    <dbReference type="NCBI Taxonomy" id="667120"/>
    <lineage>
        <taxon>Bacteria</taxon>
        <taxon>Pseudomonadati</taxon>
        <taxon>Pseudomonadota</taxon>
        <taxon>Gammaproteobacteria</taxon>
        <taxon>Enterobacterales</taxon>
        <taxon>Hafniaceae</taxon>
        <taxon>Edwardsiella</taxon>
    </lineage>
</organism>
<dbReference type="KEGG" id="ete:ETEE_4177"/>
<reference evidence="1 2" key="1">
    <citation type="journal article" date="2012" name="PLoS ONE">
        <title>Edwardsiella comparative phylogenomics reveal the new intra/inter-species taxonomic relationships, virulence evolution and niche adaptation mechanisms.</title>
        <authorList>
            <person name="Yang M."/>
            <person name="Lv Y."/>
            <person name="Xiao J."/>
            <person name="Wu H."/>
            <person name="Zheng H."/>
            <person name="Liu Q."/>
            <person name="Zhang Y."/>
            <person name="Wang Q."/>
        </authorList>
    </citation>
    <scope>NUCLEOTIDE SEQUENCE [LARGE SCALE GENOMIC DNA]</scope>
    <source>
        <strain evidence="2">080813</strain>
    </source>
</reference>
<evidence type="ECO:0000313" key="1">
    <source>
        <dbReference type="EMBL" id="AIJ10582.1"/>
    </source>
</evidence>
<evidence type="ECO:0000313" key="2">
    <source>
        <dbReference type="Proteomes" id="UP000028681"/>
    </source>
</evidence>
<protein>
    <submittedName>
        <fullName evidence="1">Uncharacterized protein</fullName>
    </submittedName>
</protein>
<sequence length="39" mass="4185">MVETIPDTAEMFPGSVRRHTLGDGGLVGDVMEKFDGDGF</sequence>
<dbReference type="Proteomes" id="UP000028681">
    <property type="component" value="Chromosome"/>
</dbReference>
<dbReference type="AlphaFoldDB" id="A0A076LV86"/>
<dbReference type="HOGENOM" id="CLU_3308828_0_0_6"/>
<dbReference type="EMBL" id="CP006664">
    <property type="protein sequence ID" value="AIJ10582.1"/>
    <property type="molecule type" value="Genomic_DNA"/>
</dbReference>
<accession>A0A076LV86</accession>
<gene>
    <name evidence="1" type="ORF">ETEE_4177</name>
</gene>